<evidence type="ECO:0000313" key="2">
    <source>
        <dbReference type="Proteomes" id="UP000266841"/>
    </source>
</evidence>
<protein>
    <submittedName>
        <fullName evidence="1">Uncharacterized protein</fullName>
    </submittedName>
</protein>
<dbReference type="EMBL" id="AGNL01012956">
    <property type="protein sequence ID" value="EJK67529.1"/>
    <property type="molecule type" value="Genomic_DNA"/>
</dbReference>
<dbReference type="AlphaFoldDB" id="K0SRA6"/>
<evidence type="ECO:0000313" key="1">
    <source>
        <dbReference type="EMBL" id="EJK67529.1"/>
    </source>
</evidence>
<comment type="caution">
    <text evidence="1">The sequence shown here is derived from an EMBL/GenBank/DDBJ whole genome shotgun (WGS) entry which is preliminary data.</text>
</comment>
<name>K0SRA6_THAOC</name>
<reference evidence="1 2" key="1">
    <citation type="journal article" date="2012" name="Genome Biol.">
        <title>Genome and low-iron response of an oceanic diatom adapted to chronic iron limitation.</title>
        <authorList>
            <person name="Lommer M."/>
            <person name="Specht M."/>
            <person name="Roy A.S."/>
            <person name="Kraemer L."/>
            <person name="Andreson R."/>
            <person name="Gutowska M.A."/>
            <person name="Wolf J."/>
            <person name="Bergner S.V."/>
            <person name="Schilhabel M.B."/>
            <person name="Klostermeier U.C."/>
            <person name="Beiko R.G."/>
            <person name="Rosenstiel P."/>
            <person name="Hippler M."/>
            <person name="Laroche J."/>
        </authorList>
    </citation>
    <scope>NUCLEOTIDE SEQUENCE [LARGE SCALE GENOMIC DNA]</scope>
    <source>
        <strain evidence="1 2">CCMP1005</strain>
    </source>
</reference>
<organism evidence="1 2">
    <name type="scientific">Thalassiosira oceanica</name>
    <name type="common">Marine diatom</name>
    <dbReference type="NCBI Taxonomy" id="159749"/>
    <lineage>
        <taxon>Eukaryota</taxon>
        <taxon>Sar</taxon>
        <taxon>Stramenopiles</taxon>
        <taxon>Ochrophyta</taxon>
        <taxon>Bacillariophyta</taxon>
        <taxon>Coscinodiscophyceae</taxon>
        <taxon>Thalassiosirophycidae</taxon>
        <taxon>Thalassiosirales</taxon>
        <taxon>Thalassiosiraceae</taxon>
        <taxon>Thalassiosira</taxon>
    </lineage>
</organism>
<gene>
    <name evidence="1" type="ORF">THAOC_11419</name>
</gene>
<accession>K0SRA6</accession>
<sequence>MHKDAEGVHLRRREVDIIIPLIPEIVPKMSLDPPYILHCHIVGEISFLKVQRHSERGHEACGSPNMGQLSLLMRPMRPKGASVRGSIFATTTWGSPKSIPYYGQCRAKSGLVGGGKTGCCIASKRDPI</sequence>
<proteinExistence type="predicted"/>
<dbReference type="Proteomes" id="UP000266841">
    <property type="component" value="Unassembled WGS sequence"/>
</dbReference>
<keyword evidence="2" id="KW-1185">Reference proteome</keyword>